<accession>A0A7C3MJ93</accession>
<organism evidence="14">
    <name type="scientific">Dictyoglomus thermophilum</name>
    <dbReference type="NCBI Taxonomy" id="14"/>
    <lineage>
        <taxon>Bacteria</taxon>
        <taxon>Pseudomonadati</taxon>
        <taxon>Dictyoglomota</taxon>
        <taxon>Dictyoglomia</taxon>
        <taxon>Dictyoglomales</taxon>
        <taxon>Dictyoglomaceae</taxon>
        <taxon>Dictyoglomus</taxon>
    </lineage>
</organism>
<feature type="binding site" evidence="10">
    <location>
        <begin position="44"/>
        <end position="48"/>
    </location>
    <ligand>
        <name>4-amino-2-methyl-5-(diphosphooxymethyl)pyrimidine</name>
        <dbReference type="ChEBI" id="CHEBI:57841"/>
    </ligand>
</feature>
<dbReference type="CDD" id="cd00564">
    <property type="entry name" value="TMP_TenI"/>
    <property type="match status" value="1"/>
</dbReference>
<dbReference type="GO" id="GO:0009229">
    <property type="term" value="P:thiamine diphosphate biosynthetic process"/>
    <property type="evidence" value="ECO:0007669"/>
    <property type="project" value="UniProtKB-UniRule"/>
</dbReference>
<dbReference type="EMBL" id="DTIN01000014">
    <property type="protein sequence ID" value="HFX13293.1"/>
    <property type="molecule type" value="Genomic_DNA"/>
</dbReference>
<dbReference type="Gene3D" id="3.20.20.70">
    <property type="entry name" value="Aldolase class I"/>
    <property type="match status" value="1"/>
</dbReference>
<comment type="catalytic activity">
    <reaction evidence="9 10 11">
        <text>2-[(2R,5Z)-2-carboxy-4-methylthiazol-5(2H)-ylidene]ethyl phosphate + 4-amino-2-methyl-5-(diphosphooxymethyl)pyrimidine + 2 H(+) = thiamine phosphate + CO2 + diphosphate</text>
        <dbReference type="Rhea" id="RHEA:47844"/>
        <dbReference type="ChEBI" id="CHEBI:15378"/>
        <dbReference type="ChEBI" id="CHEBI:16526"/>
        <dbReference type="ChEBI" id="CHEBI:33019"/>
        <dbReference type="ChEBI" id="CHEBI:37575"/>
        <dbReference type="ChEBI" id="CHEBI:57841"/>
        <dbReference type="ChEBI" id="CHEBI:62899"/>
        <dbReference type="EC" id="2.5.1.3"/>
    </reaction>
</comment>
<comment type="pathway">
    <text evidence="2 10 12">Cofactor biosynthesis; thiamine diphosphate biosynthesis; thiamine phosphate from 4-amino-2-methyl-5-diphosphomethylpyrimidine and 4-methyl-5-(2-phosphoethyl)-thiazole: step 1/1.</text>
</comment>
<gene>
    <name evidence="10 14" type="primary">thiE</name>
    <name evidence="14" type="ORF">ENW00_03915</name>
</gene>
<evidence type="ECO:0000256" key="10">
    <source>
        <dbReference type="HAMAP-Rule" id="MF_00097"/>
    </source>
</evidence>
<feature type="domain" description="Thiamine phosphate synthase/TenI" evidence="13">
    <location>
        <begin position="14"/>
        <end position="195"/>
    </location>
</feature>
<dbReference type="UniPathway" id="UPA00060">
    <property type="reaction ID" value="UER00141"/>
</dbReference>
<dbReference type="Pfam" id="PF02581">
    <property type="entry name" value="TMP-TENI"/>
    <property type="match status" value="1"/>
</dbReference>
<feature type="binding site" evidence="10">
    <location>
        <begin position="192"/>
        <end position="193"/>
    </location>
    <ligand>
        <name>2-[(2R,5Z)-2-carboxy-4-methylthiazol-5(2H)-ylidene]ethyl phosphate</name>
        <dbReference type="ChEBI" id="CHEBI:62899"/>
    </ligand>
</feature>
<evidence type="ECO:0000256" key="4">
    <source>
        <dbReference type="ARBA" id="ARBA00022723"/>
    </source>
</evidence>
<dbReference type="GO" id="GO:0004789">
    <property type="term" value="F:thiamine-phosphate diphosphorylase activity"/>
    <property type="evidence" value="ECO:0007669"/>
    <property type="project" value="UniProtKB-UniRule"/>
</dbReference>
<name>A0A7C3MJ93_DICTH</name>
<sequence length="222" mass="24838">MKSKKLDLLKNYNLYCITAENLSLGRNNIEVVKEMLSSGVKIIQYREKKKTLKEKYKEALILRELTLQYNAILIVNDHLDLAKIVGADGVHIGQDDYPIEVARELLGEEFIIGVTTHNKEQAKKAEKEGADYIGLGPIFESFTKENPHPPIGLEILKWATANIKIPVVAIGGIKENNLKQVFENGGKCIAMVSEIVASADIKEKIKNLMKIMEVYKNGTNNS</sequence>
<comment type="cofactor">
    <cofactor evidence="10">
        <name>Mg(2+)</name>
        <dbReference type="ChEBI" id="CHEBI:18420"/>
    </cofactor>
    <text evidence="10">Binds 1 Mg(2+) ion per subunit.</text>
</comment>
<protein>
    <recommendedName>
        <fullName evidence="10">Thiamine-phosphate synthase</fullName>
        <shortName evidence="10">TP synthase</shortName>
        <shortName evidence="10">TPS</shortName>
        <ecNumber evidence="10">2.5.1.3</ecNumber>
    </recommendedName>
    <alternativeName>
        <fullName evidence="10">Thiamine-phosphate pyrophosphorylase</fullName>
        <shortName evidence="10">TMP pyrophosphorylase</shortName>
        <shortName evidence="10">TMP-PPase</shortName>
    </alternativeName>
</protein>
<feature type="binding site" evidence="10">
    <location>
        <position position="144"/>
    </location>
    <ligand>
        <name>4-amino-2-methyl-5-(diphosphooxymethyl)pyrimidine</name>
        <dbReference type="ChEBI" id="CHEBI:57841"/>
    </ligand>
</feature>
<evidence type="ECO:0000256" key="2">
    <source>
        <dbReference type="ARBA" id="ARBA00005165"/>
    </source>
</evidence>
<evidence type="ECO:0000256" key="7">
    <source>
        <dbReference type="ARBA" id="ARBA00047334"/>
    </source>
</evidence>
<evidence type="ECO:0000256" key="1">
    <source>
        <dbReference type="ARBA" id="ARBA00003814"/>
    </source>
</evidence>
<comment type="function">
    <text evidence="1 10">Condenses 4-methyl-5-(beta-hydroxyethyl)thiazole monophosphate (THZ-P) and 2-methyl-4-amino-5-hydroxymethyl pyrimidine pyrophosphate (HMP-PP) to form thiamine monophosphate (TMP).</text>
</comment>
<dbReference type="HAMAP" id="MF_00097">
    <property type="entry name" value="TMP_synthase"/>
    <property type="match status" value="1"/>
</dbReference>
<dbReference type="PANTHER" id="PTHR20857">
    <property type="entry name" value="THIAMINE-PHOSPHATE PYROPHOSPHORYLASE"/>
    <property type="match status" value="1"/>
</dbReference>
<evidence type="ECO:0000256" key="5">
    <source>
        <dbReference type="ARBA" id="ARBA00022842"/>
    </source>
</evidence>
<feature type="binding site" evidence="10">
    <location>
        <position position="96"/>
    </location>
    <ligand>
        <name>Mg(2+)</name>
        <dbReference type="ChEBI" id="CHEBI:18420"/>
    </ligand>
</feature>
<keyword evidence="3 10" id="KW-0808">Transferase</keyword>
<evidence type="ECO:0000256" key="8">
    <source>
        <dbReference type="ARBA" id="ARBA00047851"/>
    </source>
</evidence>
<dbReference type="GO" id="GO:0000287">
    <property type="term" value="F:magnesium ion binding"/>
    <property type="evidence" value="ECO:0007669"/>
    <property type="project" value="UniProtKB-UniRule"/>
</dbReference>
<evidence type="ECO:0000256" key="3">
    <source>
        <dbReference type="ARBA" id="ARBA00022679"/>
    </source>
</evidence>
<evidence type="ECO:0000259" key="13">
    <source>
        <dbReference type="Pfam" id="PF02581"/>
    </source>
</evidence>
<evidence type="ECO:0000256" key="6">
    <source>
        <dbReference type="ARBA" id="ARBA00022977"/>
    </source>
</evidence>
<feature type="binding site" evidence="10">
    <location>
        <position position="172"/>
    </location>
    <ligand>
        <name>2-[(2R,5Z)-2-carboxy-4-methylthiazol-5(2H)-ylidene]ethyl phosphate</name>
        <dbReference type="ChEBI" id="CHEBI:62899"/>
    </ligand>
</feature>
<dbReference type="FunFam" id="3.20.20.70:FF:000096">
    <property type="entry name" value="Thiamine-phosphate synthase"/>
    <property type="match status" value="1"/>
</dbReference>
<feature type="binding site" evidence="10">
    <location>
        <position position="77"/>
    </location>
    <ligand>
        <name>Mg(2+)</name>
        <dbReference type="ChEBI" id="CHEBI:18420"/>
    </ligand>
</feature>
<dbReference type="GO" id="GO:0009228">
    <property type="term" value="P:thiamine biosynthetic process"/>
    <property type="evidence" value="ECO:0007669"/>
    <property type="project" value="UniProtKB-KW"/>
</dbReference>
<proteinExistence type="inferred from homology"/>
<dbReference type="InterPro" id="IPR013785">
    <property type="entry name" value="Aldolase_TIM"/>
</dbReference>
<reference evidence="14" key="1">
    <citation type="journal article" date="2020" name="mSystems">
        <title>Genome- and Community-Level Interaction Insights into Carbon Utilization and Element Cycling Functions of Hydrothermarchaeota in Hydrothermal Sediment.</title>
        <authorList>
            <person name="Zhou Z."/>
            <person name="Liu Y."/>
            <person name="Xu W."/>
            <person name="Pan J."/>
            <person name="Luo Z.H."/>
            <person name="Li M."/>
        </authorList>
    </citation>
    <scope>NUCLEOTIDE SEQUENCE [LARGE SCALE GENOMIC DNA]</scope>
    <source>
        <strain evidence="14">SpSt-81</strain>
    </source>
</reference>
<dbReference type="AlphaFoldDB" id="A0A7C3MJ93"/>
<dbReference type="InterPro" id="IPR022998">
    <property type="entry name" value="ThiamineP_synth_TenI"/>
</dbReference>
<comment type="similarity">
    <text evidence="10 11">Belongs to the thiamine-phosphate synthase family.</text>
</comment>
<feature type="binding site" evidence="10">
    <location>
        <begin position="141"/>
        <end position="143"/>
    </location>
    <ligand>
        <name>2-[(2R,5Z)-2-carboxy-4-methylthiazol-5(2H)-ylidene]ethyl phosphate</name>
        <dbReference type="ChEBI" id="CHEBI:62899"/>
    </ligand>
</feature>
<comment type="caution">
    <text evidence="14">The sequence shown here is derived from an EMBL/GenBank/DDBJ whole genome shotgun (WGS) entry which is preliminary data.</text>
</comment>
<dbReference type="NCBIfam" id="TIGR00693">
    <property type="entry name" value="thiE"/>
    <property type="match status" value="1"/>
</dbReference>
<evidence type="ECO:0000256" key="9">
    <source>
        <dbReference type="ARBA" id="ARBA00047883"/>
    </source>
</evidence>
<keyword evidence="4 10" id="KW-0479">Metal-binding</keyword>
<comment type="catalytic activity">
    <reaction evidence="8 10 11">
        <text>2-(2-carboxy-4-methylthiazol-5-yl)ethyl phosphate + 4-amino-2-methyl-5-(diphosphooxymethyl)pyrimidine + 2 H(+) = thiamine phosphate + CO2 + diphosphate</text>
        <dbReference type="Rhea" id="RHEA:47848"/>
        <dbReference type="ChEBI" id="CHEBI:15378"/>
        <dbReference type="ChEBI" id="CHEBI:16526"/>
        <dbReference type="ChEBI" id="CHEBI:33019"/>
        <dbReference type="ChEBI" id="CHEBI:37575"/>
        <dbReference type="ChEBI" id="CHEBI:57841"/>
        <dbReference type="ChEBI" id="CHEBI:62890"/>
        <dbReference type="EC" id="2.5.1.3"/>
    </reaction>
</comment>
<dbReference type="EC" id="2.5.1.3" evidence="10"/>
<evidence type="ECO:0000256" key="12">
    <source>
        <dbReference type="RuleBase" id="RU004253"/>
    </source>
</evidence>
<feature type="binding site" evidence="10">
    <location>
        <position position="115"/>
    </location>
    <ligand>
        <name>4-amino-2-methyl-5-(diphosphooxymethyl)pyrimidine</name>
        <dbReference type="ChEBI" id="CHEBI:57841"/>
    </ligand>
</feature>
<evidence type="ECO:0000313" key="14">
    <source>
        <dbReference type="EMBL" id="HFX13293.1"/>
    </source>
</evidence>
<dbReference type="PANTHER" id="PTHR20857:SF15">
    <property type="entry name" value="THIAMINE-PHOSPHATE SYNTHASE"/>
    <property type="match status" value="1"/>
</dbReference>
<evidence type="ECO:0000256" key="11">
    <source>
        <dbReference type="RuleBase" id="RU003826"/>
    </source>
</evidence>
<feature type="binding site" evidence="10">
    <location>
        <position position="76"/>
    </location>
    <ligand>
        <name>4-amino-2-methyl-5-(diphosphooxymethyl)pyrimidine</name>
        <dbReference type="ChEBI" id="CHEBI:57841"/>
    </ligand>
</feature>
<dbReference type="InterPro" id="IPR034291">
    <property type="entry name" value="TMP_synthase"/>
</dbReference>
<dbReference type="GO" id="GO:0005737">
    <property type="term" value="C:cytoplasm"/>
    <property type="evidence" value="ECO:0007669"/>
    <property type="project" value="TreeGrafter"/>
</dbReference>
<keyword evidence="6 10" id="KW-0784">Thiamine biosynthesis</keyword>
<comment type="catalytic activity">
    <reaction evidence="7 10 11">
        <text>4-methyl-5-(2-phosphooxyethyl)-thiazole + 4-amino-2-methyl-5-(diphosphooxymethyl)pyrimidine + H(+) = thiamine phosphate + diphosphate</text>
        <dbReference type="Rhea" id="RHEA:22328"/>
        <dbReference type="ChEBI" id="CHEBI:15378"/>
        <dbReference type="ChEBI" id="CHEBI:33019"/>
        <dbReference type="ChEBI" id="CHEBI:37575"/>
        <dbReference type="ChEBI" id="CHEBI:57841"/>
        <dbReference type="ChEBI" id="CHEBI:58296"/>
        <dbReference type="EC" id="2.5.1.3"/>
    </reaction>
</comment>
<dbReference type="SUPFAM" id="SSF51391">
    <property type="entry name" value="Thiamin phosphate synthase"/>
    <property type="match status" value="1"/>
</dbReference>
<keyword evidence="5 10" id="KW-0460">Magnesium</keyword>
<dbReference type="InterPro" id="IPR036206">
    <property type="entry name" value="ThiamineP_synth_sf"/>
</dbReference>